<dbReference type="Gene3D" id="3.30.565.10">
    <property type="entry name" value="Histidine kinase-like ATPase, C-terminal domain"/>
    <property type="match status" value="1"/>
</dbReference>
<keyword evidence="10" id="KW-0175">Coiled coil</keyword>
<keyword evidence="11" id="KW-0812">Transmembrane</keyword>
<dbReference type="SUPFAM" id="SSF55874">
    <property type="entry name" value="ATPase domain of HSP90 chaperone/DNA topoisomerase II/histidine kinase"/>
    <property type="match status" value="1"/>
</dbReference>
<dbReference type="EC" id="2.7.13.3" evidence="3"/>
<dbReference type="CDD" id="cd06225">
    <property type="entry name" value="HAMP"/>
    <property type="match status" value="1"/>
</dbReference>
<dbReference type="InterPro" id="IPR036890">
    <property type="entry name" value="HATPase_C_sf"/>
</dbReference>
<feature type="transmembrane region" description="Helical" evidence="11">
    <location>
        <begin position="188"/>
        <end position="214"/>
    </location>
</feature>
<keyword evidence="4" id="KW-0597">Phosphoprotein</keyword>
<dbReference type="PROSITE" id="PS50885">
    <property type="entry name" value="HAMP"/>
    <property type="match status" value="1"/>
</dbReference>
<dbReference type="PANTHER" id="PTHR43065">
    <property type="entry name" value="SENSOR HISTIDINE KINASE"/>
    <property type="match status" value="1"/>
</dbReference>
<evidence type="ECO:0000256" key="4">
    <source>
        <dbReference type="ARBA" id="ARBA00022553"/>
    </source>
</evidence>
<dbReference type="InterPro" id="IPR004358">
    <property type="entry name" value="Sig_transdc_His_kin-like_C"/>
</dbReference>
<evidence type="ECO:0000256" key="7">
    <source>
        <dbReference type="ARBA" id="ARBA00022777"/>
    </source>
</evidence>
<comment type="caution">
    <text evidence="14">The sequence shown here is derived from an EMBL/GenBank/DDBJ whole genome shotgun (WGS) entry which is preliminary data.</text>
</comment>
<dbReference type="PANTHER" id="PTHR43065:SF46">
    <property type="entry name" value="C4-DICARBOXYLATE TRANSPORT SENSOR PROTEIN DCTB"/>
    <property type="match status" value="1"/>
</dbReference>
<keyword evidence="5" id="KW-0808">Transferase</keyword>
<dbReference type="AlphaFoldDB" id="A0A364LI34"/>
<keyword evidence="6" id="KW-0547">Nucleotide-binding</keyword>
<name>A0A364LI34_9GAMM</name>
<evidence type="ECO:0000313" key="15">
    <source>
        <dbReference type="Proteomes" id="UP000249458"/>
    </source>
</evidence>
<evidence type="ECO:0000313" key="14">
    <source>
        <dbReference type="EMBL" id="RAP35973.1"/>
    </source>
</evidence>
<feature type="transmembrane region" description="Helical" evidence="11">
    <location>
        <begin position="7"/>
        <end position="30"/>
    </location>
</feature>
<gene>
    <name evidence="14" type="ORF">B1207_10370</name>
</gene>
<evidence type="ECO:0000259" key="12">
    <source>
        <dbReference type="PROSITE" id="PS50109"/>
    </source>
</evidence>
<dbReference type="PROSITE" id="PS50109">
    <property type="entry name" value="HIS_KIN"/>
    <property type="match status" value="1"/>
</dbReference>
<dbReference type="Gene3D" id="6.10.340.10">
    <property type="match status" value="1"/>
</dbReference>
<dbReference type="GO" id="GO:0016020">
    <property type="term" value="C:membrane"/>
    <property type="evidence" value="ECO:0007669"/>
    <property type="project" value="UniProtKB-SubCell"/>
</dbReference>
<dbReference type="InterPro" id="IPR005467">
    <property type="entry name" value="His_kinase_dom"/>
</dbReference>
<feature type="coiled-coil region" evidence="10">
    <location>
        <begin position="343"/>
        <end position="374"/>
    </location>
</feature>
<evidence type="ECO:0000256" key="6">
    <source>
        <dbReference type="ARBA" id="ARBA00022741"/>
    </source>
</evidence>
<evidence type="ECO:0000256" key="9">
    <source>
        <dbReference type="ARBA" id="ARBA00023012"/>
    </source>
</evidence>
<reference evidence="14 15" key="1">
    <citation type="submission" date="2017-02" db="EMBL/GenBank/DDBJ databases">
        <title>Legionella quilivanii strain from human: case report and whole genome sequencing analysis.</title>
        <authorList>
            <person name="Lalancette C."/>
            <person name="Leduc J.-M."/>
            <person name="Levesque S."/>
            <person name="Fournier E."/>
            <person name="Saoud J."/>
            <person name="Faucher S.P."/>
            <person name="Bernard K."/>
            <person name="Martineau C."/>
            <person name="Longtin J."/>
        </authorList>
    </citation>
    <scope>NUCLEOTIDE SEQUENCE [LARGE SCALE GENOMIC DNA]</scope>
    <source>
        <strain evidence="14 15">ID143958</strain>
    </source>
</reference>
<dbReference type="Pfam" id="PF02518">
    <property type="entry name" value="HATPase_c"/>
    <property type="match status" value="1"/>
</dbReference>
<proteinExistence type="predicted"/>
<dbReference type="EMBL" id="MVJN01000007">
    <property type="protein sequence ID" value="RAP35973.1"/>
    <property type="molecule type" value="Genomic_DNA"/>
</dbReference>
<dbReference type="SMART" id="SM00387">
    <property type="entry name" value="HATPase_c"/>
    <property type="match status" value="1"/>
</dbReference>
<dbReference type="GO" id="GO:0000160">
    <property type="term" value="P:phosphorelay signal transduction system"/>
    <property type="evidence" value="ECO:0007669"/>
    <property type="project" value="UniProtKB-KW"/>
</dbReference>
<keyword evidence="9" id="KW-0902">Two-component regulatory system</keyword>
<evidence type="ECO:0000256" key="5">
    <source>
        <dbReference type="ARBA" id="ARBA00022679"/>
    </source>
</evidence>
<dbReference type="InterPro" id="IPR003660">
    <property type="entry name" value="HAMP_dom"/>
</dbReference>
<keyword evidence="7" id="KW-0418">Kinase</keyword>
<dbReference type="Proteomes" id="UP000249458">
    <property type="component" value="Unassembled WGS sequence"/>
</dbReference>
<evidence type="ECO:0000256" key="2">
    <source>
        <dbReference type="ARBA" id="ARBA00004370"/>
    </source>
</evidence>
<evidence type="ECO:0000256" key="10">
    <source>
        <dbReference type="SAM" id="Coils"/>
    </source>
</evidence>
<protein>
    <recommendedName>
        <fullName evidence="3">histidine kinase</fullName>
        <ecNumber evidence="3">2.7.13.3</ecNumber>
    </recommendedName>
</protein>
<accession>A0A364LI34</accession>
<keyword evidence="11" id="KW-1133">Transmembrane helix</keyword>
<evidence type="ECO:0000256" key="3">
    <source>
        <dbReference type="ARBA" id="ARBA00012438"/>
    </source>
</evidence>
<dbReference type="GO" id="GO:0004673">
    <property type="term" value="F:protein histidine kinase activity"/>
    <property type="evidence" value="ECO:0007669"/>
    <property type="project" value="UniProtKB-EC"/>
</dbReference>
<sequence length="538" mass="61042">MSIRHKILLSMLLVAFLFIPVNLFLLARYLDVKENFLIIIERTVPRLEALLTMKNLIMKINFFMSYDEKFSQSLSERDREHLSTVKDEFLSILEELGEQQNIYQKYEPSSVDQNGKKLSQLRDTLVLAALDLFLAGERKRPVSEITVKKGFLEIKEKNLNEFINRVLVQESTLLEEEREKTITASTALFNLLLILNGIIILITLGLSIFLANLISKPIIKLSYFAGKIDYDHLAPMLPILTRDEIGELQSHLNEMVMKLDRAKTRLIETSRSAGVAEIATSILHNVGNVLNSVNTSVAMLSEAAQHSYVVQLPKLLSILEENLDHLDVYLKDDERGKLFMPYFKKLIEQLESEKVKMSEELNQLNNNLTHVNQVIAMQQSSGQASSEIKETIDLEELIEDILLLYANRLRKASINVERQYNNISPIISVRTKIQQIMINLIKNAIDALILGEQHEKRLIIKVETTSPSLVCITIRDNGIGIQKDDLTRIFSFGFTTKKEGHGYGLHNCALLACELGGELRVQSKGSGQGSSFTLEIPY</sequence>
<evidence type="ECO:0000256" key="11">
    <source>
        <dbReference type="SAM" id="Phobius"/>
    </source>
</evidence>
<evidence type="ECO:0000259" key="13">
    <source>
        <dbReference type="PROSITE" id="PS50885"/>
    </source>
</evidence>
<evidence type="ECO:0000256" key="1">
    <source>
        <dbReference type="ARBA" id="ARBA00000085"/>
    </source>
</evidence>
<feature type="domain" description="HAMP" evidence="13">
    <location>
        <begin position="212"/>
        <end position="264"/>
    </location>
</feature>
<keyword evidence="11" id="KW-0472">Membrane</keyword>
<dbReference type="RefSeq" id="WP_112219899.1">
    <property type="nucleotide sequence ID" value="NZ_MVJN01000007.1"/>
</dbReference>
<keyword evidence="8" id="KW-0067">ATP-binding</keyword>
<comment type="catalytic activity">
    <reaction evidence="1">
        <text>ATP + protein L-histidine = ADP + protein N-phospho-L-histidine.</text>
        <dbReference type="EC" id="2.7.13.3"/>
    </reaction>
</comment>
<comment type="subcellular location">
    <subcellularLocation>
        <location evidence="2">Membrane</location>
    </subcellularLocation>
</comment>
<dbReference type="PRINTS" id="PR00344">
    <property type="entry name" value="BCTRLSENSOR"/>
</dbReference>
<evidence type="ECO:0000256" key="8">
    <source>
        <dbReference type="ARBA" id="ARBA00022840"/>
    </source>
</evidence>
<organism evidence="14 15">
    <name type="scientific">Legionella quinlivanii</name>
    <dbReference type="NCBI Taxonomy" id="45073"/>
    <lineage>
        <taxon>Bacteria</taxon>
        <taxon>Pseudomonadati</taxon>
        <taxon>Pseudomonadota</taxon>
        <taxon>Gammaproteobacteria</taxon>
        <taxon>Legionellales</taxon>
        <taxon>Legionellaceae</taxon>
        <taxon>Legionella</taxon>
    </lineage>
</organism>
<dbReference type="GO" id="GO:0005524">
    <property type="term" value="F:ATP binding"/>
    <property type="evidence" value="ECO:0007669"/>
    <property type="project" value="UniProtKB-KW"/>
</dbReference>
<dbReference type="InterPro" id="IPR003594">
    <property type="entry name" value="HATPase_dom"/>
</dbReference>
<feature type="domain" description="Histidine kinase" evidence="12">
    <location>
        <begin position="357"/>
        <end position="538"/>
    </location>
</feature>
<dbReference type="SUPFAM" id="SSF158472">
    <property type="entry name" value="HAMP domain-like"/>
    <property type="match status" value="1"/>
</dbReference>